<dbReference type="EMBL" id="SNZV01000017">
    <property type="protein sequence ID" value="TDS05983.1"/>
    <property type="molecule type" value="Genomic_DNA"/>
</dbReference>
<reference evidence="1 2" key="1">
    <citation type="submission" date="2019-03" db="EMBL/GenBank/DDBJ databases">
        <title>Genomic Encyclopedia of Type Strains, Phase III (KMG-III): the genomes of soil and plant-associated and newly described type strains.</title>
        <authorList>
            <person name="Whitman W."/>
        </authorList>
    </citation>
    <scope>NUCLEOTIDE SEQUENCE [LARGE SCALE GENOMIC DNA]</scope>
    <source>
        <strain evidence="1 2">CGMCC 1.12801</strain>
    </source>
</reference>
<keyword evidence="2" id="KW-1185">Reference proteome</keyword>
<name>A0A4R7CSD7_9SPHI</name>
<dbReference type="Proteomes" id="UP000294752">
    <property type="component" value="Unassembled WGS sequence"/>
</dbReference>
<dbReference type="AlphaFoldDB" id="A0A4R7CSD7"/>
<evidence type="ECO:0000313" key="2">
    <source>
        <dbReference type="Proteomes" id="UP000294752"/>
    </source>
</evidence>
<dbReference type="Pfam" id="PF14022">
    <property type="entry name" value="DUF4238"/>
    <property type="match status" value="1"/>
</dbReference>
<proteinExistence type="predicted"/>
<protein>
    <submittedName>
        <fullName evidence="1">Uncharacterized protein DUF4238</fullName>
    </submittedName>
</protein>
<accession>A0A4R7CSD7</accession>
<gene>
    <name evidence="1" type="ORF">B0I21_1173</name>
</gene>
<dbReference type="InterPro" id="IPR025332">
    <property type="entry name" value="DUF4238"/>
</dbReference>
<organism evidence="1 2">
    <name type="scientific">Sphingobacterium paludis</name>
    <dbReference type="NCBI Taxonomy" id="1476465"/>
    <lineage>
        <taxon>Bacteria</taxon>
        <taxon>Pseudomonadati</taxon>
        <taxon>Bacteroidota</taxon>
        <taxon>Sphingobacteriia</taxon>
        <taxon>Sphingobacteriales</taxon>
        <taxon>Sphingobacteriaceae</taxon>
        <taxon>Sphingobacterium</taxon>
    </lineage>
</organism>
<comment type="caution">
    <text evidence="1">The sequence shown here is derived from an EMBL/GenBank/DDBJ whole genome shotgun (WGS) entry which is preliminary data.</text>
</comment>
<sequence length="83" mass="10089">MKIHQQNIKNICKIREFYTFDGLPESEKRWLEKYYSRHIESLYHDIYANLTDPSVEKITSDLKMKILIYIISQELRTTKLPMH</sequence>
<evidence type="ECO:0000313" key="1">
    <source>
        <dbReference type="EMBL" id="TDS05983.1"/>
    </source>
</evidence>